<evidence type="ECO:0000313" key="2">
    <source>
        <dbReference type="Proteomes" id="UP000595437"/>
    </source>
</evidence>
<dbReference type="AlphaFoldDB" id="A0A7T8KLK9"/>
<name>A0A7T8KLK9_CALRO</name>
<accession>A0A7T8KLK9</accession>
<gene>
    <name evidence="1" type="ORF">FKW44_003421</name>
</gene>
<reference evidence="2" key="1">
    <citation type="submission" date="2021-01" db="EMBL/GenBank/DDBJ databases">
        <title>Caligus Genome Assembly.</title>
        <authorList>
            <person name="Gallardo-Escarate C."/>
        </authorList>
    </citation>
    <scope>NUCLEOTIDE SEQUENCE [LARGE SCALE GENOMIC DNA]</scope>
</reference>
<dbReference type="EMBL" id="CP045891">
    <property type="protein sequence ID" value="QQP58187.1"/>
    <property type="molecule type" value="Genomic_DNA"/>
</dbReference>
<keyword evidence="2" id="KW-1185">Reference proteome</keyword>
<proteinExistence type="predicted"/>
<protein>
    <submittedName>
        <fullName evidence="1">Uncharacterized protein</fullName>
    </submittedName>
</protein>
<evidence type="ECO:0000313" key="1">
    <source>
        <dbReference type="EMBL" id="QQP58187.1"/>
    </source>
</evidence>
<sequence>EGRSTKHWEIVIANMDFIGTQNFAMKESRLAHTQIGCILWKFRLKVAIETQKDFSVFL</sequence>
<organism evidence="1 2">
    <name type="scientific">Caligus rogercresseyi</name>
    <name type="common">Sea louse</name>
    <dbReference type="NCBI Taxonomy" id="217165"/>
    <lineage>
        <taxon>Eukaryota</taxon>
        <taxon>Metazoa</taxon>
        <taxon>Ecdysozoa</taxon>
        <taxon>Arthropoda</taxon>
        <taxon>Crustacea</taxon>
        <taxon>Multicrustacea</taxon>
        <taxon>Hexanauplia</taxon>
        <taxon>Copepoda</taxon>
        <taxon>Siphonostomatoida</taxon>
        <taxon>Caligidae</taxon>
        <taxon>Caligus</taxon>
    </lineage>
</organism>
<feature type="non-terminal residue" evidence="1">
    <location>
        <position position="58"/>
    </location>
</feature>
<feature type="non-terminal residue" evidence="1">
    <location>
        <position position="1"/>
    </location>
</feature>
<dbReference type="Proteomes" id="UP000595437">
    <property type="component" value="Chromosome 2"/>
</dbReference>